<name>A0A9J5X0W7_SOLCO</name>
<dbReference type="EMBL" id="JACXVP010000010">
    <property type="protein sequence ID" value="KAG5581093.1"/>
    <property type="molecule type" value="Genomic_DNA"/>
</dbReference>
<keyword evidence="2" id="KW-1185">Reference proteome</keyword>
<proteinExistence type="predicted"/>
<evidence type="ECO:0000313" key="1">
    <source>
        <dbReference type="EMBL" id="KAG5581093.1"/>
    </source>
</evidence>
<organism evidence="1 2">
    <name type="scientific">Solanum commersonii</name>
    <name type="common">Commerson's wild potato</name>
    <name type="synonym">Commerson's nightshade</name>
    <dbReference type="NCBI Taxonomy" id="4109"/>
    <lineage>
        <taxon>Eukaryota</taxon>
        <taxon>Viridiplantae</taxon>
        <taxon>Streptophyta</taxon>
        <taxon>Embryophyta</taxon>
        <taxon>Tracheophyta</taxon>
        <taxon>Spermatophyta</taxon>
        <taxon>Magnoliopsida</taxon>
        <taxon>eudicotyledons</taxon>
        <taxon>Gunneridae</taxon>
        <taxon>Pentapetalae</taxon>
        <taxon>asterids</taxon>
        <taxon>lamiids</taxon>
        <taxon>Solanales</taxon>
        <taxon>Solanaceae</taxon>
        <taxon>Solanoideae</taxon>
        <taxon>Solaneae</taxon>
        <taxon>Solanum</taxon>
    </lineage>
</organism>
<evidence type="ECO:0000313" key="2">
    <source>
        <dbReference type="Proteomes" id="UP000824120"/>
    </source>
</evidence>
<dbReference type="AlphaFoldDB" id="A0A9J5X0W7"/>
<comment type="caution">
    <text evidence="1">The sequence shown here is derived from an EMBL/GenBank/DDBJ whole genome shotgun (WGS) entry which is preliminary data.</text>
</comment>
<dbReference type="OrthoDB" id="1319144at2759"/>
<dbReference type="Proteomes" id="UP000824120">
    <property type="component" value="Chromosome 10"/>
</dbReference>
<gene>
    <name evidence="1" type="ORF">H5410_051720</name>
</gene>
<reference evidence="1 2" key="1">
    <citation type="submission" date="2020-09" db="EMBL/GenBank/DDBJ databases">
        <title>De no assembly of potato wild relative species, Solanum commersonii.</title>
        <authorList>
            <person name="Cho K."/>
        </authorList>
    </citation>
    <scope>NUCLEOTIDE SEQUENCE [LARGE SCALE GENOMIC DNA]</scope>
    <source>
        <strain evidence="1">LZ3.2</strain>
        <tissue evidence="1">Leaf</tissue>
    </source>
</reference>
<sequence length="103" mass="11462">MDSLKISYHNSSGSLEVNIMSSFDSSDDSSKNKYENFKSRPIVLGRVINLSHLRDSHCLVVHLFYANLCISNGSGELETLVLSSCIIVNDLLFEDVFCTKSLV</sequence>
<accession>A0A9J5X0W7</accession>
<protein>
    <submittedName>
        <fullName evidence="1">Uncharacterized protein</fullName>
    </submittedName>
</protein>